<dbReference type="Pfam" id="PF01243">
    <property type="entry name" value="PNPOx_N"/>
    <property type="match status" value="1"/>
</dbReference>
<reference evidence="4" key="1">
    <citation type="journal article" date="2019" name="Int. J. Syst. Evol. Microbiol.">
        <title>The Global Catalogue of Microorganisms (GCM) 10K type strain sequencing project: providing services to taxonomists for standard genome sequencing and annotation.</title>
        <authorList>
            <consortium name="The Broad Institute Genomics Platform"/>
            <consortium name="The Broad Institute Genome Sequencing Center for Infectious Disease"/>
            <person name="Wu L."/>
            <person name="Ma J."/>
        </authorList>
    </citation>
    <scope>NUCLEOTIDE SEQUENCE [LARGE SCALE GENOMIC DNA]</scope>
    <source>
        <strain evidence="4">JCM 9687</strain>
    </source>
</reference>
<feature type="domain" description="Pyridoxamine 5'-phosphate oxidase N-terminal" evidence="2">
    <location>
        <begin position="15"/>
        <end position="134"/>
    </location>
</feature>
<dbReference type="SUPFAM" id="SSF50475">
    <property type="entry name" value="FMN-binding split barrel"/>
    <property type="match status" value="1"/>
</dbReference>
<name>A0ABP6RMJ9_9PSEU</name>
<sequence length="138" mass="14669">MASSRTVDLAAASADFRSFWAEPHVATLTTVRPDGTPHVVPVNSTLDVSAGTARVLCSAGSHKARRVRAAGAAGARVALCQVDGRRWATVEGVAVVRDDPEFRADAEARAEARYGRPPRPNPNRVVIEITVTRALSNL</sequence>
<evidence type="ECO:0000259" key="2">
    <source>
        <dbReference type="Pfam" id="PF01243"/>
    </source>
</evidence>
<protein>
    <submittedName>
        <fullName evidence="3">TIGR03618 family F420-dependent PPOX class oxidoreductase</fullName>
    </submittedName>
</protein>
<dbReference type="EMBL" id="BAAAYK010000038">
    <property type="protein sequence ID" value="GAA3355817.1"/>
    <property type="molecule type" value="Genomic_DNA"/>
</dbReference>
<organism evidence="3 4">
    <name type="scientific">Saccharopolyspora gregorii</name>
    <dbReference type="NCBI Taxonomy" id="33914"/>
    <lineage>
        <taxon>Bacteria</taxon>
        <taxon>Bacillati</taxon>
        <taxon>Actinomycetota</taxon>
        <taxon>Actinomycetes</taxon>
        <taxon>Pseudonocardiales</taxon>
        <taxon>Pseudonocardiaceae</taxon>
        <taxon>Saccharopolyspora</taxon>
    </lineage>
</organism>
<dbReference type="NCBIfam" id="TIGR03618">
    <property type="entry name" value="Rv1155_F420"/>
    <property type="match status" value="1"/>
</dbReference>
<dbReference type="Gene3D" id="2.30.110.10">
    <property type="entry name" value="Electron Transport, Fmn-binding Protein, Chain A"/>
    <property type="match status" value="1"/>
</dbReference>
<dbReference type="PANTHER" id="PTHR35176">
    <property type="entry name" value="HEME OXYGENASE HI_0854-RELATED"/>
    <property type="match status" value="1"/>
</dbReference>
<gene>
    <name evidence="3" type="ORF">GCM10020366_17440</name>
</gene>
<evidence type="ECO:0000313" key="4">
    <source>
        <dbReference type="Proteomes" id="UP001500483"/>
    </source>
</evidence>
<keyword evidence="4" id="KW-1185">Reference proteome</keyword>
<dbReference type="Proteomes" id="UP001500483">
    <property type="component" value="Unassembled WGS sequence"/>
</dbReference>
<dbReference type="PANTHER" id="PTHR35176:SF1">
    <property type="entry name" value="F420H(2)-DEPENDENT BILIVERDIN REDUCTASE"/>
    <property type="match status" value="1"/>
</dbReference>
<dbReference type="InterPro" id="IPR019920">
    <property type="entry name" value="F420-binding_dom_put"/>
</dbReference>
<dbReference type="InterPro" id="IPR012349">
    <property type="entry name" value="Split_barrel_FMN-bd"/>
</dbReference>
<dbReference type="RefSeq" id="WP_258347865.1">
    <property type="nucleotide sequence ID" value="NZ_BAAAYK010000038.1"/>
</dbReference>
<dbReference type="InterPro" id="IPR052019">
    <property type="entry name" value="F420H2_bilvrd_red/Heme_oxyg"/>
</dbReference>
<comment type="caution">
    <text evidence="3">The sequence shown here is derived from an EMBL/GenBank/DDBJ whole genome shotgun (WGS) entry which is preliminary data.</text>
</comment>
<evidence type="ECO:0000313" key="3">
    <source>
        <dbReference type="EMBL" id="GAA3355817.1"/>
    </source>
</evidence>
<accession>A0ABP6RMJ9</accession>
<evidence type="ECO:0000256" key="1">
    <source>
        <dbReference type="ARBA" id="ARBA00023002"/>
    </source>
</evidence>
<keyword evidence="1" id="KW-0560">Oxidoreductase</keyword>
<dbReference type="InterPro" id="IPR011576">
    <property type="entry name" value="Pyridox_Oxase_N"/>
</dbReference>
<proteinExistence type="predicted"/>